<keyword evidence="2" id="KW-1185">Reference proteome</keyword>
<dbReference type="Proteomes" id="UP000197019">
    <property type="component" value="Chromosome"/>
</dbReference>
<name>A0A1Z4C1U1_9GAMM</name>
<dbReference type="KEGG" id="mpsy:CEK71_16350"/>
<evidence type="ECO:0000313" key="1">
    <source>
        <dbReference type="EMBL" id="ASF47506.1"/>
    </source>
</evidence>
<evidence type="ECO:0000313" key="2">
    <source>
        <dbReference type="Proteomes" id="UP000197019"/>
    </source>
</evidence>
<proteinExistence type="predicted"/>
<protein>
    <submittedName>
        <fullName evidence="1">Uncharacterized protein</fullName>
    </submittedName>
</protein>
<dbReference type="AlphaFoldDB" id="A0A1Z4C1U1"/>
<accession>A0A1Z4C1U1</accession>
<organism evidence="1 2">
    <name type="scientific">Methylovulum psychrotolerans</name>
    <dbReference type="NCBI Taxonomy" id="1704499"/>
    <lineage>
        <taxon>Bacteria</taxon>
        <taxon>Pseudomonadati</taxon>
        <taxon>Pseudomonadota</taxon>
        <taxon>Gammaproteobacteria</taxon>
        <taxon>Methylococcales</taxon>
        <taxon>Methylococcaceae</taxon>
        <taxon>Methylovulum</taxon>
    </lineage>
</organism>
<dbReference type="EMBL" id="CP022129">
    <property type="protein sequence ID" value="ASF47506.1"/>
    <property type="molecule type" value="Genomic_DNA"/>
</dbReference>
<sequence>MQRLYNGFYFVHVPKRFGLPLLAVYKGGKTNDNLVNFEILEAGASRMGVPKQGAWEPALILTLAFI</sequence>
<gene>
    <name evidence="1" type="ORF">CEK71_16350</name>
</gene>
<reference evidence="1 2" key="1">
    <citation type="submission" date="2017-06" db="EMBL/GenBank/DDBJ databases">
        <title>Genome Sequencing of the methanotroph Methylovulum psychrotolerants str. HV10-M2 isolated from a high-altitude environment.</title>
        <authorList>
            <person name="Mateos-Rivera A."/>
        </authorList>
    </citation>
    <scope>NUCLEOTIDE SEQUENCE [LARGE SCALE GENOMIC DNA]</scope>
    <source>
        <strain evidence="1 2">HV10_M2</strain>
    </source>
</reference>